<name>A0ABQ2R4X3_9ACTN</name>
<dbReference type="RefSeq" id="WP_229811503.1">
    <property type="nucleotide sequence ID" value="NZ_BMQJ01000011.1"/>
</dbReference>
<evidence type="ECO:0008006" key="4">
    <source>
        <dbReference type="Google" id="ProtNLM"/>
    </source>
</evidence>
<feature type="compositionally biased region" description="Basic and acidic residues" evidence="1">
    <location>
        <begin position="265"/>
        <end position="288"/>
    </location>
</feature>
<evidence type="ECO:0000313" key="3">
    <source>
        <dbReference type="Proteomes" id="UP000611554"/>
    </source>
</evidence>
<protein>
    <recommendedName>
        <fullName evidence="4">2-phosphoglycerate kinase</fullName>
    </recommendedName>
</protein>
<dbReference type="Gene3D" id="3.40.50.300">
    <property type="entry name" value="P-loop containing nucleotide triphosphate hydrolases"/>
    <property type="match status" value="1"/>
</dbReference>
<evidence type="ECO:0000313" key="2">
    <source>
        <dbReference type="EMBL" id="GGQ09299.1"/>
    </source>
</evidence>
<dbReference type="InterPro" id="IPR027417">
    <property type="entry name" value="P-loop_NTPase"/>
</dbReference>
<feature type="compositionally biased region" description="Polar residues" evidence="1">
    <location>
        <begin position="1"/>
        <end position="10"/>
    </location>
</feature>
<comment type="caution">
    <text evidence="2">The sequence shown here is derived from an EMBL/GenBank/DDBJ whole genome shotgun (WGS) entry which is preliminary data.</text>
</comment>
<accession>A0ABQ2R4X3</accession>
<proteinExistence type="predicted"/>
<keyword evidence="3" id="KW-1185">Reference proteome</keyword>
<feature type="region of interest" description="Disordered" evidence="1">
    <location>
        <begin position="1"/>
        <end position="62"/>
    </location>
</feature>
<evidence type="ECO:0000256" key="1">
    <source>
        <dbReference type="SAM" id="MobiDB-lite"/>
    </source>
</evidence>
<organism evidence="2 3">
    <name type="scientific">Streptosporangium pseudovulgare</name>
    <dbReference type="NCBI Taxonomy" id="35765"/>
    <lineage>
        <taxon>Bacteria</taxon>
        <taxon>Bacillati</taxon>
        <taxon>Actinomycetota</taxon>
        <taxon>Actinomycetes</taxon>
        <taxon>Streptosporangiales</taxon>
        <taxon>Streptosporangiaceae</taxon>
        <taxon>Streptosporangium</taxon>
    </lineage>
</organism>
<reference evidence="3" key="1">
    <citation type="journal article" date="2019" name="Int. J. Syst. Evol. Microbiol.">
        <title>The Global Catalogue of Microorganisms (GCM) 10K type strain sequencing project: providing services to taxonomists for standard genome sequencing and annotation.</title>
        <authorList>
            <consortium name="The Broad Institute Genomics Platform"/>
            <consortium name="The Broad Institute Genome Sequencing Center for Infectious Disease"/>
            <person name="Wu L."/>
            <person name="Ma J."/>
        </authorList>
    </citation>
    <scope>NUCLEOTIDE SEQUENCE [LARGE SCALE GENOMIC DNA]</scope>
    <source>
        <strain evidence="3">JCM 3115</strain>
    </source>
</reference>
<dbReference type="Proteomes" id="UP000611554">
    <property type="component" value="Unassembled WGS sequence"/>
</dbReference>
<sequence length="288" mass="30168">MHDSAPTASTEVIRPPYGATDGRSPSGPAGEGRFPDGTENSVHPLGGADPSNESSDGRLSPAPRRPWDVLLICGASGTGKTRVSYPLARLHGVPIVEVDDLVEALLAMTTPEQQPLLHHWRTHPEDGRLPADDIADLQIAIAEALLPAVEAVVANHLETGTPVVVEGDYLLPGLAVRESFAGIPADGRVAAVVLHEPDEAQIAANYLSREPGHGDQRARARASARYGARLAALAAEAGVPVVPARPWTDVLPRVIAAVGGHPRSARADGTPDHRDPGAGSEPRERLGH</sequence>
<feature type="region of interest" description="Disordered" evidence="1">
    <location>
        <begin position="261"/>
        <end position="288"/>
    </location>
</feature>
<gene>
    <name evidence="2" type="ORF">GCM10010140_44340</name>
</gene>
<dbReference type="SUPFAM" id="SSF52540">
    <property type="entry name" value="P-loop containing nucleoside triphosphate hydrolases"/>
    <property type="match status" value="1"/>
</dbReference>
<dbReference type="EMBL" id="BMQJ01000011">
    <property type="protein sequence ID" value="GGQ09299.1"/>
    <property type="molecule type" value="Genomic_DNA"/>
</dbReference>